<protein>
    <recommendedName>
        <fullName evidence="3">NAD(P)-binding domain-containing protein</fullName>
    </recommendedName>
</protein>
<dbReference type="SUPFAM" id="SSF51735">
    <property type="entry name" value="NAD(P)-binding Rossmann-fold domains"/>
    <property type="match status" value="1"/>
</dbReference>
<sequence length="346" mass="37601">MSAQTPKIIVLITGYIGGSVLSGLLNLPNALAQFDFRAIVRDPGKAQRLTDEFGVKGIVGSHSDQELMSKEAAEADVVLAMANCDDVDAAEGILKGLKKRYEATGKAPVLIHTSGTGVLCDPSDKERNVIWNDEDVAQLNTVLPNAVHRPTEVLSLAADREGYVRTFIISPSTVYASTSNALVQAGISNSRTPLYKYFVPIAIARGSGVLIGTENSVWPNVSIDEVTELYILLFRAIVDGSKDIPHGLEGYFTLGSDEYKWKDVFGAISQALFDCGKLDRPEPTNCSREEFQSYFGPARGPLYDMIASNVRVLSNRAKKLGWDPRKTTKDLMETIGDEVLAVVRSA</sequence>
<organism evidence="1 2">
    <name type="scientific">Marasmius crinis-equi</name>
    <dbReference type="NCBI Taxonomy" id="585013"/>
    <lineage>
        <taxon>Eukaryota</taxon>
        <taxon>Fungi</taxon>
        <taxon>Dikarya</taxon>
        <taxon>Basidiomycota</taxon>
        <taxon>Agaricomycotina</taxon>
        <taxon>Agaricomycetes</taxon>
        <taxon>Agaricomycetidae</taxon>
        <taxon>Agaricales</taxon>
        <taxon>Marasmiineae</taxon>
        <taxon>Marasmiaceae</taxon>
        <taxon>Marasmius</taxon>
    </lineage>
</organism>
<name>A0ABR3EXM7_9AGAR</name>
<dbReference type="InterPro" id="IPR051783">
    <property type="entry name" value="NAD(P)-dependent_oxidoreduct"/>
</dbReference>
<dbReference type="Proteomes" id="UP001465976">
    <property type="component" value="Unassembled WGS sequence"/>
</dbReference>
<dbReference type="PANTHER" id="PTHR48079:SF6">
    <property type="entry name" value="NAD(P)-BINDING DOMAIN-CONTAINING PROTEIN-RELATED"/>
    <property type="match status" value="1"/>
</dbReference>
<keyword evidence="2" id="KW-1185">Reference proteome</keyword>
<dbReference type="PANTHER" id="PTHR48079">
    <property type="entry name" value="PROTEIN YEEZ"/>
    <property type="match status" value="1"/>
</dbReference>
<gene>
    <name evidence="1" type="ORF">V5O48_014435</name>
</gene>
<dbReference type="InterPro" id="IPR036291">
    <property type="entry name" value="NAD(P)-bd_dom_sf"/>
</dbReference>
<comment type="caution">
    <text evidence="1">The sequence shown here is derived from an EMBL/GenBank/DDBJ whole genome shotgun (WGS) entry which is preliminary data.</text>
</comment>
<dbReference type="Gene3D" id="3.40.50.720">
    <property type="entry name" value="NAD(P)-binding Rossmann-like Domain"/>
    <property type="match status" value="1"/>
</dbReference>
<proteinExistence type="predicted"/>
<reference evidence="1 2" key="1">
    <citation type="submission" date="2024-02" db="EMBL/GenBank/DDBJ databases">
        <title>A draft genome for the cacao thread blight pathogen Marasmius crinis-equi.</title>
        <authorList>
            <person name="Cohen S.P."/>
            <person name="Baruah I.K."/>
            <person name="Amoako-Attah I."/>
            <person name="Bukari Y."/>
            <person name="Meinhardt L.W."/>
            <person name="Bailey B.A."/>
        </authorList>
    </citation>
    <scope>NUCLEOTIDE SEQUENCE [LARGE SCALE GENOMIC DNA]</scope>
    <source>
        <strain evidence="1 2">GH-76</strain>
    </source>
</reference>
<dbReference type="EMBL" id="JBAHYK010001557">
    <property type="protein sequence ID" value="KAL0567558.1"/>
    <property type="molecule type" value="Genomic_DNA"/>
</dbReference>
<evidence type="ECO:0008006" key="3">
    <source>
        <dbReference type="Google" id="ProtNLM"/>
    </source>
</evidence>
<evidence type="ECO:0000313" key="1">
    <source>
        <dbReference type="EMBL" id="KAL0567558.1"/>
    </source>
</evidence>
<accession>A0ABR3EXM7</accession>
<evidence type="ECO:0000313" key="2">
    <source>
        <dbReference type="Proteomes" id="UP001465976"/>
    </source>
</evidence>